<accession>A0ABU1IG77</accession>
<name>A0ABU1IG77_9BURK</name>
<gene>
    <name evidence="2" type="ORF">QE399_003910</name>
</gene>
<keyword evidence="3" id="KW-1185">Reference proteome</keyword>
<dbReference type="RefSeq" id="WP_309831467.1">
    <property type="nucleotide sequence ID" value="NZ_JAVIZX010000001.1"/>
</dbReference>
<comment type="caution">
    <text evidence="2">The sequence shown here is derived from an EMBL/GenBank/DDBJ whole genome shotgun (WGS) entry which is preliminary data.</text>
</comment>
<reference evidence="2 3" key="1">
    <citation type="submission" date="2023-08" db="EMBL/GenBank/DDBJ databases">
        <title>Functional and genomic diversity of the sorghum phyllosphere microbiome.</title>
        <authorList>
            <person name="Shade A."/>
        </authorList>
    </citation>
    <scope>NUCLEOTIDE SEQUENCE [LARGE SCALE GENOMIC DNA]</scope>
    <source>
        <strain evidence="2 3">SORGH_AS_0335</strain>
    </source>
</reference>
<proteinExistence type="predicted"/>
<dbReference type="EMBL" id="JAVIZX010000001">
    <property type="protein sequence ID" value="MDR6216221.1"/>
    <property type="molecule type" value="Genomic_DNA"/>
</dbReference>
<evidence type="ECO:0000313" key="3">
    <source>
        <dbReference type="Proteomes" id="UP001267710"/>
    </source>
</evidence>
<evidence type="ECO:0000256" key="1">
    <source>
        <dbReference type="SAM" id="MobiDB-lite"/>
    </source>
</evidence>
<sequence length="344" mass="38377">MSSTTELIVLPPPETVREVFVKPLGLQPYLDQVREHLDTFVPDTSTKKGRDAIASIAYQVAKGKTAVDNLGKDLVAEMKKEPALVDAERKRWRDQMDAWKDEVRKPLTDWEEAEAAREAGHKAGIEWFQLRAKEHHDLDAAEIRASLAEVEAKTVDESWQEFEPEARSAKAKAVAALTAALTAREKYEAEQVELARLRQEAAAREQRDREEQIARDAAARAQLEAEAKAQADRDAATRREQELQQANERAEREKVEAQQREQQAVADAARRATEAVAAEQRRVAAQAEADAQEAKRREANKAHRQRINRAALDALVEGGLSEADAKTVITLIAKKAIPAVSITY</sequence>
<protein>
    <submittedName>
        <fullName evidence="2">Colicin import membrane protein</fullName>
    </submittedName>
</protein>
<dbReference type="Proteomes" id="UP001267710">
    <property type="component" value="Unassembled WGS sequence"/>
</dbReference>
<organism evidence="2 3">
    <name type="scientific">Paracidovorax wautersii</name>
    <dbReference type="NCBI Taxonomy" id="1177982"/>
    <lineage>
        <taxon>Bacteria</taxon>
        <taxon>Pseudomonadati</taxon>
        <taxon>Pseudomonadota</taxon>
        <taxon>Betaproteobacteria</taxon>
        <taxon>Burkholderiales</taxon>
        <taxon>Comamonadaceae</taxon>
        <taxon>Paracidovorax</taxon>
    </lineage>
</organism>
<feature type="compositionally biased region" description="Basic and acidic residues" evidence="1">
    <location>
        <begin position="206"/>
        <end position="259"/>
    </location>
</feature>
<evidence type="ECO:0000313" key="2">
    <source>
        <dbReference type="EMBL" id="MDR6216221.1"/>
    </source>
</evidence>
<feature type="region of interest" description="Disordered" evidence="1">
    <location>
        <begin position="206"/>
        <end position="273"/>
    </location>
</feature>